<dbReference type="RefSeq" id="WP_173968088.1">
    <property type="nucleotide sequence ID" value="NZ_CADCST010000136.1"/>
</dbReference>
<evidence type="ECO:0000313" key="1">
    <source>
        <dbReference type="EMBL" id="CAA9202450.1"/>
    </source>
</evidence>
<evidence type="ECO:0000313" key="2">
    <source>
        <dbReference type="Proteomes" id="UP000474567"/>
    </source>
</evidence>
<organism evidence="1 2">
    <name type="scientific">Flavobacterium collinsii</name>
    <dbReference type="NCBI Taxonomy" id="1114861"/>
    <lineage>
        <taxon>Bacteria</taxon>
        <taxon>Pseudomonadati</taxon>
        <taxon>Bacteroidota</taxon>
        <taxon>Flavobacteriia</taxon>
        <taxon>Flavobacteriales</taxon>
        <taxon>Flavobacteriaceae</taxon>
        <taxon>Flavobacterium</taxon>
    </lineage>
</organism>
<dbReference type="EMBL" id="CADCST010000136">
    <property type="protein sequence ID" value="CAA9202450.1"/>
    <property type="molecule type" value="Genomic_DNA"/>
</dbReference>
<evidence type="ECO:0008006" key="3">
    <source>
        <dbReference type="Google" id="ProtNLM"/>
    </source>
</evidence>
<reference evidence="1 2" key="1">
    <citation type="submission" date="2020-02" db="EMBL/GenBank/DDBJ databases">
        <authorList>
            <person name="Criscuolo A."/>
        </authorList>
    </citation>
    <scope>NUCLEOTIDE SEQUENCE [LARGE SCALE GENOMIC DNA]</scope>
    <source>
        <strain evidence="1">CECT7796</strain>
    </source>
</reference>
<name>A0ABM8KP22_9FLAO</name>
<gene>
    <name evidence="1" type="ORF">FLACOL7796_04278</name>
</gene>
<dbReference type="SUPFAM" id="SSF55874">
    <property type="entry name" value="ATPase domain of HSP90 chaperone/DNA topoisomerase II/histidine kinase"/>
    <property type="match status" value="1"/>
</dbReference>
<comment type="caution">
    <text evidence="1">The sequence shown here is derived from an EMBL/GenBank/DDBJ whole genome shotgun (WGS) entry which is preliminary data.</text>
</comment>
<sequence>MKNKANISNSSIDSAGIPKDYKQAISELIWNGFDAKATKVNIIFEPNEIDSIEKIIVSDNGEGIDLQNLSSTFGSFLDSLKRNSYQRSSYNRGKKGKGRFSFSTFATKATWHTIYKHEGKLFEYDIIINKARKDEYDDTNKKVSKASQTGTNVLLEDLFNVTVYSFSSEEFKNFLSKEFGWFLFLNKDSGYTLEINGEPILYEQFIPDSDKKELIIIDENKKEHKFLVTYLRWSDSIGDKYFYYFLNSEKREILKKLTTYNNNAIAFHHSVFIESVFFDSFDSNVDDNENNNLFSPLENNKTFKVLMADLNELLFRKQKDFIRGNAAEELVSRLETKGVFPKFSNNKYDLERKRDLITVVKELYCVQPKVFKGLKSEQEKTFLGFLNLLLDTDERENILTIIEGIVNLSAQERSELVTVLKKSSFSKILHTIKLIENRFKTVELLGKLVFDLKKFTTERNHIQIAIEESYWLFGEQYHLASADEHFQHLLSQYLYIIDEEKEPKQLTDYDWKRRPDIFMCRKNNIPDSRDSEYHMEENIMVELKRPSVTIGKEQFRQIDDYLDFIMKQDQFNSQTRKWKFYVISNKVDSYIDKQYEAFKDKGKKFLVHQSGKYEIFALTWDDLFRTFEIKHKYLLEKLQFDKTAINEELKLKGISFDLSHSDAITKEIIDISKN</sequence>
<keyword evidence="2" id="KW-1185">Reference proteome</keyword>
<dbReference type="Proteomes" id="UP000474567">
    <property type="component" value="Unassembled WGS sequence"/>
</dbReference>
<dbReference type="Gene3D" id="3.30.565.10">
    <property type="entry name" value="Histidine kinase-like ATPase, C-terminal domain"/>
    <property type="match status" value="1"/>
</dbReference>
<dbReference type="Pfam" id="PF13589">
    <property type="entry name" value="HATPase_c_3"/>
    <property type="match status" value="1"/>
</dbReference>
<protein>
    <recommendedName>
        <fullName evidence="3">DNA mismatch repair protein MutL</fullName>
    </recommendedName>
</protein>
<accession>A0ABM8KP22</accession>
<dbReference type="InterPro" id="IPR036890">
    <property type="entry name" value="HATPase_C_sf"/>
</dbReference>
<proteinExistence type="predicted"/>